<feature type="compositionally biased region" description="Basic and acidic residues" evidence="13">
    <location>
        <begin position="699"/>
        <end position="710"/>
    </location>
</feature>
<feature type="domain" description="SH3" evidence="14">
    <location>
        <begin position="139"/>
        <end position="206"/>
    </location>
</feature>
<keyword evidence="7" id="KW-0472">Membrane</keyword>
<dbReference type="PROSITE" id="PS50853">
    <property type="entry name" value="FN3"/>
    <property type="match status" value="1"/>
</dbReference>
<feature type="compositionally biased region" description="Basic and acidic residues" evidence="13">
    <location>
        <begin position="772"/>
        <end position="783"/>
    </location>
</feature>
<proteinExistence type="inferred from homology"/>
<dbReference type="AlphaFoldDB" id="A0A674BVI7"/>
<dbReference type="GO" id="GO:0007274">
    <property type="term" value="P:neuromuscular synaptic transmission"/>
    <property type="evidence" value="ECO:0007669"/>
    <property type="project" value="TreeGrafter"/>
</dbReference>
<dbReference type="InterPro" id="IPR057884">
    <property type="entry name" value="FN3_RIM-BP1/2/3"/>
</dbReference>
<dbReference type="FunFam" id="2.60.40.10:FF:000072">
    <property type="entry name" value="RIMS-binding protein 2 isoform X1"/>
    <property type="match status" value="1"/>
</dbReference>
<dbReference type="PRINTS" id="PR00452">
    <property type="entry name" value="SH3DOMAIN"/>
</dbReference>
<feature type="domain" description="SH3" evidence="14">
    <location>
        <begin position="926"/>
        <end position="993"/>
    </location>
</feature>
<dbReference type="Ensembl" id="ENSSTUT00000080018.1">
    <property type="protein sequence ID" value="ENSSTUP00000075262.1"/>
    <property type="gene ID" value="ENSSTUG00000032975.1"/>
</dbReference>
<dbReference type="FunFam" id="2.30.30.40:FF:000023">
    <property type="entry name" value="RIMS-binding protein 2 isoform F"/>
    <property type="match status" value="1"/>
</dbReference>
<keyword evidence="17" id="KW-1185">Reference proteome</keyword>
<dbReference type="InterPro" id="IPR001452">
    <property type="entry name" value="SH3_domain"/>
</dbReference>
<feature type="domain" description="Fibronectin type-III" evidence="15">
    <location>
        <begin position="459"/>
        <end position="560"/>
    </location>
</feature>
<sequence length="1026" mass="114630">MQEAAERRQQLDEEHEQALAALTTKQQKIHLLHKAQVEAEREHEGAVHLLEAKVRDLEQKCRSQTKQFGQLSKSLEDFRLEADTVDIFSTEPFSKQKIPLSLENKLSQILNGLAVQAGKGESSQPCPLPAPRSKPRYTGTVRLCTARYSYNPYDGPNEHPEAELPLVAGKYLYVYGTMDDDGFYQGELLDGQRGLVPSNFVEFVQDKEKPSIQLGDGEEDLGSLDHITLGLMGVDGGAPQDGLLGSSNPCSNGTGPLDPEDLVDDIVPYPRRITLIKQLARSVIVAWEPPMVPLGWGKISCYNVLVDGEVRASIPYGDRTKSLLEKLDLDTYTHRVSVQSVTDRGLSDELRCTLMVGANVVVAPYGLRVDDILRDSAELSWLPSNSNYGHTVFLDGAEHAVVKPGRYRLRFVNLKAMTVYKVRVVARPHQVPWQLLMEQREKKEAAVEFCTQAAGPPLPPQEVQVQCGQAPGVLQVRWKPPILSSSGTSNGACVIGYAVCTKGQKIAEVLYPLADYVTVELNRIQCLEAREVIVRTLSAQGESQDSHVAPIPNNLLLPPPHPAPVPPQQPHAGQPWDPTHSPSAQPPPAAMYGHTLEAPLSANHRSPSPQRILPQPRGTPIPDQMAKAIAREAAQRVAAESGRMERRVVYNEQGQAFHQQNSDEEEEDEEGYGHGRRRQGASVDEFLRGSELGRPAHYSHSEEYHSDSSRGSDLSDIMEEDEEELYSEMQLEEGRRRNSHNALKVGIPLLWEDLDIFMCDLFKTGNTPSGGRLDRETGRRMPRDGSQPQRHPLMVPSIEGYRDRERRSPPNYDESEPEESFRIFVALFDYDPLSMSPNPDAADEELPFKEGQIIRVYGDKDTDGFYRGEIRGGRMGLLPCNMVSEIRAEDEETMDQLIKQGFLPLNTPVDKKQTLSLRSGRLCQHQATRRMVALYDYDPRESSPNVDVEAELTFCAGDILAVFGEIDEDGFYYGEINGHRGLVPSNFLEEVPDDVEVYLTDTPSRYAQDEHANRAEAKRVHRRSQR</sequence>
<evidence type="ECO:0000256" key="11">
    <source>
        <dbReference type="PROSITE-ProRule" id="PRU00192"/>
    </source>
</evidence>
<evidence type="ECO:0000256" key="5">
    <source>
        <dbReference type="ARBA" id="ARBA00022737"/>
    </source>
</evidence>
<keyword evidence="6" id="KW-0770">Synapse</keyword>
<feature type="region of interest" description="Disordered" evidence="13">
    <location>
        <begin position="540"/>
        <end position="622"/>
    </location>
</feature>
<evidence type="ECO:0000256" key="13">
    <source>
        <dbReference type="SAM" id="MobiDB-lite"/>
    </source>
</evidence>
<comment type="function">
    <text evidence="9">Plays a role in the synaptic transmission as bifunctional linker that interacts simultaneously with RIMS1, RIMS2, CACNA1D and CACNA1B.</text>
</comment>
<reference evidence="16" key="2">
    <citation type="submission" date="2025-09" db="UniProtKB">
        <authorList>
            <consortium name="Ensembl"/>
        </authorList>
    </citation>
    <scope>IDENTIFICATION</scope>
</reference>
<dbReference type="Pfam" id="PF07653">
    <property type="entry name" value="SH3_2"/>
    <property type="match status" value="2"/>
</dbReference>
<feature type="region of interest" description="Disordered" evidence="13">
    <location>
        <begin position="695"/>
        <end position="714"/>
    </location>
</feature>
<dbReference type="GeneTree" id="ENSGT00950000183203"/>
<keyword evidence="3 11" id="KW-0728">SH3 domain</keyword>
<evidence type="ECO:0000259" key="14">
    <source>
        <dbReference type="PROSITE" id="PS50002"/>
    </source>
</evidence>
<evidence type="ECO:0000256" key="6">
    <source>
        <dbReference type="ARBA" id="ARBA00023018"/>
    </source>
</evidence>
<dbReference type="PROSITE" id="PS50002">
    <property type="entry name" value="SH3"/>
    <property type="match status" value="3"/>
</dbReference>
<keyword evidence="4" id="KW-1003">Cell membrane</keyword>
<evidence type="ECO:0000256" key="4">
    <source>
        <dbReference type="ARBA" id="ARBA00022475"/>
    </source>
</evidence>
<feature type="domain" description="SH3" evidence="14">
    <location>
        <begin position="819"/>
        <end position="888"/>
    </location>
</feature>
<dbReference type="PANTHER" id="PTHR14234:SF22">
    <property type="entry name" value="RIMS-BINDING PROTEIN 2 ISOFORM X1"/>
    <property type="match status" value="1"/>
</dbReference>
<dbReference type="CDD" id="cd12014">
    <property type="entry name" value="SH3_RIM-BP_1"/>
    <property type="match status" value="1"/>
</dbReference>
<organism evidence="16 17">
    <name type="scientific">Salmo trutta</name>
    <name type="common">Brown trout</name>
    <dbReference type="NCBI Taxonomy" id="8032"/>
    <lineage>
        <taxon>Eukaryota</taxon>
        <taxon>Metazoa</taxon>
        <taxon>Chordata</taxon>
        <taxon>Craniata</taxon>
        <taxon>Vertebrata</taxon>
        <taxon>Euteleostomi</taxon>
        <taxon>Actinopterygii</taxon>
        <taxon>Neopterygii</taxon>
        <taxon>Teleostei</taxon>
        <taxon>Protacanthopterygii</taxon>
        <taxon>Salmoniformes</taxon>
        <taxon>Salmonidae</taxon>
        <taxon>Salmoninae</taxon>
        <taxon>Salmo</taxon>
    </lineage>
</organism>
<evidence type="ECO:0000256" key="12">
    <source>
        <dbReference type="SAM" id="Coils"/>
    </source>
</evidence>
<dbReference type="CDD" id="cd12013">
    <property type="entry name" value="SH3_RIM-BP_3"/>
    <property type="match status" value="1"/>
</dbReference>
<dbReference type="InterPro" id="IPR003961">
    <property type="entry name" value="FN3_dom"/>
</dbReference>
<keyword evidence="12" id="KW-0175">Coiled coil</keyword>
<dbReference type="FunFam" id="2.30.30.40:FF:000016">
    <property type="entry name" value="RIMS-binding protein 2 isoform X2"/>
    <property type="match status" value="1"/>
</dbReference>
<name>A0A674BVI7_SALTR</name>
<evidence type="ECO:0000256" key="7">
    <source>
        <dbReference type="ARBA" id="ARBA00023136"/>
    </source>
</evidence>
<gene>
    <name evidence="16" type="primary">RIMBP2</name>
    <name evidence="16" type="synonym">LOC115159636</name>
</gene>
<protein>
    <recommendedName>
        <fullName evidence="10">RIMS-binding protein 2</fullName>
    </recommendedName>
</protein>
<evidence type="ECO:0000313" key="16">
    <source>
        <dbReference type="Ensembl" id="ENSSTUP00000075262.1"/>
    </source>
</evidence>
<evidence type="ECO:0000259" key="15">
    <source>
        <dbReference type="PROSITE" id="PS50853"/>
    </source>
</evidence>
<dbReference type="SMART" id="SM00060">
    <property type="entry name" value="FN3"/>
    <property type="match status" value="3"/>
</dbReference>
<dbReference type="PANTHER" id="PTHR14234">
    <property type="entry name" value="RIM BINDING PROTEIN-RELATED"/>
    <property type="match status" value="1"/>
</dbReference>
<feature type="region of interest" description="Disordered" evidence="13">
    <location>
        <begin position="1002"/>
        <end position="1026"/>
    </location>
</feature>
<accession>A0A674BVI7</accession>
<dbReference type="SMART" id="SM00326">
    <property type="entry name" value="SH3"/>
    <property type="match status" value="3"/>
</dbReference>
<comment type="similarity">
    <text evidence="2">Belongs to the RIMBP family.</text>
</comment>
<dbReference type="InterPro" id="IPR040325">
    <property type="entry name" value="RIMBP1/2/3"/>
</dbReference>
<dbReference type="InterPro" id="IPR035753">
    <property type="entry name" value="RIM-BP_SH3_2"/>
</dbReference>
<feature type="region of interest" description="Disordered" evidence="13">
    <location>
        <begin position="653"/>
        <end position="683"/>
    </location>
</feature>
<dbReference type="SUPFAM" id="SSF49265">
    <property type="entry name" value="Fibronectin type III"/>
    <property type="match status" value="1"/>
</dbReference>
<dbReference type="Gene3D" id="2.30.30.40">
    <property type="entry name" value="SH3 Domains"/>
    <property type="match status" value="3"/>
</dbReference>
<comment type="subcellular location">
    <subcellularLocation>
        <location evidence="1">Cell membrane</location>
    </subcellularLocation>
    <subcellularLocation>
        <location evidence="8">Synapse</location>
    </subcellularLocation>
</comment>
<feature type="compositionally biased region" description="Basic and acidic residues" evidence="13">
    <location>
        <begin position="1007"/>
        <end position="1018"/>
    </location>
</feature>
<dbReference type="SUPFAM" id="SSF50044">
    <property type="entry name" value="SH3-domain"/>
    <property type="match status" value="3"/>
</dbReference>
<evidence type="ECO:0000313" key="17">
    <source>
        <dbReference type="Proteomes" id="UP000472277"/>
    </source>
</evidence>
<dbReference type="FunFam" id="2.60.40.10:FF:000643">
    <property type="entry name" value="RIMS-binding protein 2 isoform X1"/>
    <property type="match status" value="1"/>
</dbReference>
<dbReference type="Pfam" id="PF14604">
    <property type="entry name" value="SH3_9"/>
    <property type="match status" value="1"/>
</dbReference>
<dbReference type="FunFam" id="2.30.30.40:FF:000006">
    <property type="entry name" value="RIMS-binding protein 2 isoform X1"/>
    <property type="match status" value="1"/>
</dbReference>
<feature type="compositionally biased region" description="Pro residues" evidence="13">
    <location>
        <begin position="557"/>
        <end position="569"/>
    </location>
</feature>
<dbReference type="InterPro" id="IPR036116">
    <property type="entry name" value="FN3_sf"/>
</dbReference>
<feature type="coiled-coil region" evidence="12">
    <location>
        <begin position="1"/>
        <end position="67"/>
    </location>
</feature>
<evidence type="ECO:0000256" key="2">
    <source>
        <dbReference type="ARBA" id="ARBA00010749"/>
    </source>
</evidence>
<dbReference type="InterPro" id="IPR013783">
    <property type="entry name" value="Ig-like_fold"/>
</dbReference>
<feature type="region of interest" description="Disordered" evidence="13">
    <location>
        <begin position="765"/>
        <end position="818"/>
    </location>
</feature>
<dbReference type="GO" id="GO:0045202">
    <property type="term" value="C:synapse"/>
    <property type="evidence" value="ECO:0007669"/>
    <property type="project" value="UniProtKB-SubCell"/>
</dbReference>
<evidence type="ECO:0000256" key="8">
    <source>
        <dbReference type="ARBA" id="ARBA00034103"/>
    </source>
</evidence>
<dbReference type="InterPro" id="IPR036028">
    <property type="entry name" value="SH3-like_dom_sf"/>
</dbReference>
<evidence type="ECO:0000256" key="1">
    <source>
        <dbReference type="ARBA" id="ARBA00004236"/>
    </source>
</evidence>
<dbReference type="Gene3D" id="2.60.40.10">
    <property type="entry name" value="Immunoglobulins"/>
    <property type="match status" value="1"/>
</dbReference>
<evidence type="ECO:0000256" key="10">
    <source>
        <dbReference type="ARBA" id="ARBA00068024"/>
    </source>
</evidence>
<dbReference type="CDD" id="cd00063">
    <property type="entry name" value="FN3"/>
    <property type="match status" value="2"/>
</dbReference>
<dbReference type="Proteomes" id="UP000472277">
    <property type="component" value="Chromosome 23"/>
</dbReference>
<reference evidence="16" key="1">
    <citation type="submission" date="2025-08" db="UniProtKB">
        <authorList>
            <consortium name="Ensembl"/>
        </authorList>
    </citation>
    <scope>IDENTIFICATION</scope>
</reference>
<evidence type="ECO:0000256" key="3">
    <source>
        <dbReference type="ARBA" id="ARBA00022443"/>
    </source>
</evidence>
<dbReference type="InterPro" id="IPR035755">
    <property type="entry name" value="RIM-BP_SH3_3"/>
</dbReference>
<keyword evidence="5" id="KW-0677">Repeat</keyword>
<dbReference type="Pfam" id="PF25523">
    <property type="entry name" value="Ig_RIMBP2"/>
    <property type="match status" value="1"/>
</dbReference>
<dbReference type="CDD" id="cd12012">
    <property type="entry name" value="SH3_RIM-BP_2"/>
    <property type="match status" value="1"/>
</dbReference>
<dbReference type="GO" id="GO:0005886">
    <property type="term" value="C:plasma membrane"/>
    <property type="evidence" value="ECO:0007669"/>
    <property type="project" value="UniProtKB-SubCell"/>
</dbReference>
<evidence type="ECO:0000256" key="9">
    <source>
        <dbReference type="ARBA" id="ARBA00054159"/>
    </source>
</evidence>